<feature type="transmembrane region" description="Helical" evidence="1">
    <location>
        <begin position="12"/>
        <end position="35"/>
    </location>
</feature>
<evidence type="ECO:0000313" key="3">
    <source>
        <dbReference type="EMBL" id="BCB25307.1"/>
    </source>
</evidence>
<dbReference type="InterPro" id="IPR005804">
    <property type="entry name" value="FA_desaturase_dom"/>
</dbReference>
<dbReference type="Proteomes" id="UP000502260">
    <property type="component" value="Chromosome"/>
</dbReference>
<dbReference type="RefSeq" id="WP_173059030.1">
    <property type="nucleotide sequence ID" value="NZ_AP022853.1"/>
</dbReference>
<dbReference type="EMBL" id="AP022853">
    <property type="protein sequence ID" value="BCB25307.1"/>
    <property type="molecule type" value="Genomic_DNA"/>
</dbReference>
<dbReference type="GO" id="GO:0006629">
    <property type="term" value="P:lipid metabolic process"/>
    <property type="evidence" value="ECO:0007669"/>
    <property type="project" value="InterPro"/>
</dbReference>
<accession>A0A6F8V865</accession>
<sequence length="339" mass="38351">MLVRLFRHADGVLPNSAAIAYTLAGYLGGIALLGFAALPGKIVGTLLLAHALILAGYLFHEFAHHAIFQSAAANTRWGTLMTWINGSCYARFADLRRKHVRHHVDRADVISFDFKHFLWRSPVWFRNLVLALEWAYIPAVELIMHAYVMALPFIASEKRPQRARVSAVIALRVTGFALLGWASPIGLLGYALAYMIMLQVLRFADAYQHTYDAFALLEGGDIPADKVRDHAYEQRNTYSNLVSEGHPLLNLLLLNFSYHNAHHERPIEPWYRLPRLHRELFPAAFVQVLPMRKLLAAYHRYRVRRILSDDYGEVPETPFGRLDASGFYGAVGVSFLTAV</sequence>
<organism evidence="3 4">
    <name type="scientific">Sulfurimicrobium lacus</name>
    <dbReference type="NCBI Taxonomy" id="2715678"/>
    <lineage>
        <taxon>Bacteria</taxon>
        <taxon>Pseudomonadati</taxon>
        <taxon>Pseudomonadota</taxon>
        <taxon>Betaproteobacteria</taxon>
        <taxon>Nitrosomonadales</taxon>
        <taxon>Sulfuricellaceae</taxon>
        <taxon>Sulfurimicrobium</taxon>
    </lineage>
</organism>
<feature type="transmembrane region" description="Helical" evidence="1">
    <location>
        <begin position="176"/>
        <end position="197"/>
    </location>
</feature>
<protein>
    <recommendedName>
        <fullName evidence="2">Fatty acid desaturase domain-containing protein</fullName>
    </recommendedName>
</protein>
<feature type="transmembrane region" description="Helical" evidence="1">
    <location>
        <begin position="42"/>
        <end position="60"/>
    </location>
</feature>
<gene>
    <name evidence="3" type="ORF">SKTS_01930</name>
</gene>
<proteinExistence type="predicted"/>
<dbReference type="KEGG" id="slac:SKTS_01930"/>
<evidence type="ECO:0000313" key="4">
    <source>
        <dbReference type="Proteomes" id="UP000502260"/>
    </source>
</evidence>
<keyword evidence="1" id="KW-0472">Membrane</keyword>
<feature type="transmembrane region" description="Helical" evidence="1">
    <location>
        <begin position="134"/>
        <end position="155"/>
    </location>
</feature>
<keyword evidence="4" id="KW-1185">Reference proteome</keyword>
<evidence type="ECO:0000259" key="2">
    <source>
        <dbReference type="Pfam" id="PF00487"/>
    </source>
</evidence>
<name>A0A6F8V865_9PROT</name>
<keyword evidence="1" id="KW-1133">Transmembrane helix</keyword>
<feature type="domain" description="Fatty acid desaturase" evidence="2">
    <location>
        <begin position="43"/>
        <end position="285"/>
    </location>
</feature>
<reference evidence="4" key="1">
    <citation type="submission" date="2020-03" db="EMBL/GenBank/DDBJ databases">
        <title>Complete genome sequence of sulfur-oxidizing bacterium skT11.</title>
        <authorList>
            <person name="Kanda M."/>
            <person name="Kojima H."/>
            <person name="Fukui M."/>
        </authorList>
    </citation>
    <scope>NUCLEOTIDE SEQUENCE [LARGE SCALE GENOMIC DNA]</scope>
    <source>
        <strain evidence="4">skT11</strain>
    </source>
</reference>
<evidence type="ECO:0000256" key="1">
    <source>
        <dbReference type="SAM" id="Phobius"/>
    </source>
</evidence>
<dbReference type="Pfam" id="PF00487">
    <property type="entry name" value="FA_desaturase"/>
    <property type="match status" value="1"/>
</dbReference>
<keyword evidence="1" id="KW-0812">Transmembrane</keyword>
<dbReference type="AlphaFoldDB" id="A0A6F8V865"/>